<reference evidence="2" key="1">
    <citation type="journal article" date="2018" name="PLoS Negl. Trop. Dis.">
        <title>An insight into the salivary gland and fat body transcriptome of Panstrongylus lignarius (Hemiptera: Heteroptera), the main vector of Chagas disease in Peru.</title>
        <authorList>
            <person name="Nevoa J.C."/>
            <person name="Mendes M.T."/>
            <person name="da Silva M.V."/>
            <person name="Soares S.C."/>
            <person name="Oliveira C.J.F."/>
            <person name="Ribeiro J.M.C."/>
        </authorList>
    </citation>
    <scope>NUCLEOTIDE SEQUENCE</scope>
</reference>
<keyword evidence="1" id="KW-0732">Signal</keyword>
<organism evidence="2">
    <name type="scientific">Panstrongylus lignarius</name>
    <dbReference type="NCBI Taxonomy" id="156445"/>
    <lineage>
        <taxon>Eukaryota</taxon>
        <taxon>Metazoa</taxon>
        <taxon>Ecdysozoa</taxon>
        <taxon>Arthropoda</taxon>
        <taxon>Hexapoda</taxon>
        <taxon>Insecta</taxon>
        <taxon>Pterygota</taxon>
        <taxon>Neoptera</taxon>
        <taxon>Paraneoptera</taxon>
        <taxon>Hemiptera</taxon>
        <taxon>Heteroptera</taxon>
        <taxon>Panheteroptera</taxon>
        <taxon>Cimicomorpha</taxon>
        <taxon>Reduviidae</taxon>
        <taxon>Triatominae</taxon>
        <taxon>Panstrongylus</taxon>
    </lineage>
</organism>
<evidence type="ECO:0000256" key="1">
    <source>
        <dbReference type="SAM" id="SignalP"/>
    </source>
</evidence>
<feature type="chain" id="PRO_5013279567" evidence="1">
    <location>
        <begin position="17"/>
        <end position="67"/>
    </location>
</feature>
<proteinExistence type="predicted"/>
<protein>
    <submittedName>
        <fullName evidence="2">Putative secreted protein</fullName>
    </submittedName>
</protein>
<accession>A0A224Y6K1</accession>
<name>A0A224Y6K1_9HEMI</name>
<dbReference type="EMBL" id="GFTR01000053">
    <property type="protein sequence ID" value="JAW16373.1"/>
    <property type="molecule type" value="Transcribed_RNA"/>
</dbReference>
<feature type="signal peptide" evidence="1">
    <location>
        <begin position="1"/>
        <end position="16"/>
    </location>
</feature>
<evidence type="ECO:0000313" key="2">
    <source>
        <dbReference type="EMBL" id="JAW16373.1"/>
    </source>
</evidence>
<dbReference type="AlphaFoldDB" id="A0A224Y6K1"/>
<sequence>MIAVVVAVALIVFSIGDFHMLSVIDNAIDHVLDMSAFCWCYYCSLYSHQNLFFRNIQPFCVFVPVDL</sequence>